<dbReference type="AlphaFoldDB" id="A0A1M7UC08"/>
<proteinExistence type="predicted"/>
<gene>
    <name evidence="2" type="ORF">SAMN05444170_4311</name>
</gene>
<dbReference type="Proteomes" id="UP000184096">
    <property type="component" value="Chromosome I"/>
</dbReference>
<accession>A0A1M7UC08</accession>
<dbReference type="RefSeq" id="WP_156898608.1">
    <property type="nucleotide sequence ID" value="NZ_LT670849.1"/>
</dbReference>
<feature type="signal peptide" evidence="1">
    <location>
        <begin position="1"/>
        <end position="26"/>
    </location>
</feature>
<dbReference type="EMBL" id="LT670849">
    <property type="protein sequence ID" value="SHN80417.1"/>
    <property type="molecule type" value="Genomic_DNA"/>
</dbReference>
<feature type="chain" id="PRO_5012636155" evidence="1">
    <location>
        <begin position="27"/>
        <end position="122"/>
    </location>
</feature>
<sequence>MNPARTSIAATAFACAALFSVASAQAAADHAHAVKHVAAHHHHHHARGPVAAGADLAAGAFDTAGVVAAGAIGTAGAIAAAPFGTGPYAGNGYYGSSTWGDFDCSPGYAGCRPYATKDWSKP</sequence>
<name>A0A1M7UC08_9BRAD</name>
<evidence type="ECO:0000256" key="1">
    <source>
        <dbReference type="SAM" id="SignalP"/>
    </source>
</evidence>
<protein>
    <submittedName>
        <fullName evidence="2">Uncharacterized protein</fullName>
    </submittedName>
</protein>
<keyword evidence="1" id="KW-0732">Signal</keyword>
<reference evidence="3" key="1">
    <citation type="submission" date="2016-11" db="EMBL/GenBank/DDBJ databases">
        <authorList>
            <person name="Varghese N."/>
            <person name="Submissions S."/>
        </authorList>
    </citation>
    <scope>NUCLEOTIDE SEQUENCE [LARGE SCALE GENOMIC DNA]</scope>
    <source>
        <strain evidence="3">GAS401</strain>
    </source>
</reference>
<evidence type="ECO:0000313" key="3">
    <source>
        <dbReference type="Proteomes" id="UP000184096"/>
    </source>
</evidence>
<evidence type="ECO:0000313" key="2">
    <source>
        <dbReference type="EMBL" id="SHN80417.1"/>
    </source>
</evidence>
<keyword evidence="3" id="KW-1185">Reference proteome</keyword>
<organism evidence="2 3">
    <name type="scientific">Bradyrhizobium erythrophlei</name>
    <dbReference type="NCBI Taxonomy" id="1437360"/>
    <lineage>
        <taxon>Bacteria</taxon>
        <taxon>Pseudomonadati</taxon>
        <taxon>Pseudomonadota</taxon>
        <taxon>Alphaproteobacteria</taxon>
        <taxon>Hyphomicrobiales</taxon>
        <taxon>Nitrobacteraceae</taxon>
        <taxon>Bradyrhizobium</taxon>
    </lineage>
</organism>